<gene>
    <name evidence="2" type="ORF">H9806_03345</name>
</gene>
<dbReference type="SMART" id="SM00900">
    <property type="entry name" value="FMN_bind"/>
    <property type="match status" value="1"/>
</dbReference>
<feature type="domain" description="FMN-binding" evidence="1">
    <location>
        <begin position="10"/>
        <end position="98"/>
    </location>
</feature>
<dbReference type="Proteomes" id="UP000823844">
    <property type="component" value="Unassembled WGS sequence"/>
</dbReference>
<dbReference type="GO" id="GO:0016491">
    <property type="term" value="F:oxidoreductase activity"/>
    <property type="evidence" value="ECO:0007669"/>
    <property type="project" value="InterPro"/>
</dbReference>
<protein>
    <submittedName>
        <fullName evidence="2">FMN-binding protein</fullName>
    </submittedName>
</protein>
<reference evidence="2" key="2">
    <citation type="submission" date="2021-04" db="EMBL/GenBank/DDBJ databases">
        <authorList>
            <person name="Gilroy R."/>
        </authorList>
    </citation>
    <scope>NUCLEOTIDE SEQUENCE</scope>
    <source>
        <strain evidence="2">F6-686</strain>
    </source>
</reference>
<dbReference type="Pfam" id="PF04205">
    <property type="entry name" value="FMN_bind"/>
    <property type="match status" value="1"/>
</dbReference>
<comment type="caution">
    <text evidence="2">The sequence shown here is derived from an EMBL/GenBank/DDBJ whole genome shotgun (WGS) entry which is preliminary data.</text>
</comment>
<organism evidence="2 3">
    <name type="scientific">Candidatus Lactobacillus pullistercoris</name>
    <dbReference type="NCBI Taxonomy" id="2838636"/>
    <lineage>
        <taxon>Bacteria</taxon>
        <taxon>Bacillati</taxon>
        <taxon>Bacillota</taxon>
        <taxon>Bacilli</taxon>
        <taxon>Lactobacillales</taxon>
        <taxon>Lactobacillaceae</taxon>
        <taxon>Lactobacillus</taxon>
    </lineage>
</organism>
<name>A0A9E2KQE1_9LACO</name>
<dbReference type="GO" id="GO:0010181">
    <property type="term" value="F:FMN binding"/>
    <property type="evidence" value="ECO:0007669"/>
    <property type="project" value="InterPro"/>
</dbReference>
<evidence type="ECO:0000313" key="3">
    <source>
        <dbReference type="Proteomes" id="UP000823844"/>
    </source>
</evidence>
<dbReference type="AlphaFoldDB" id="A0A9E2KQE1"/>
<dbReference type="InterPro" id="IPR000415">
    <property type="entry name" value="Nitroreductase-like"/>
</dbReference>
<proteinExistence type="predicted"/>
<evidence type="ECO:0000313" key="2">
    <source>
        <dbReference type="EMBL" id="MBU3828174.1"/>
    </source>
</evidence>
<dbReference type="Gene3D" id="3.40.109.10">
    <property type="entry name" value="NADH Oxidase"/>
    <property type="match status" value="1"/>
</dbReference>
<dbReference type="InterPro" id="IPR007329">
    <property type="entry name" value="FMN-bd"/>
</dbReference>
<accession>A0A9E2KQE1</accession>
<reference evidence="2" key="1">
    <citation type="journal article" date="2021" name="PeerJ">
        <title>Extensive microbial diversity within the chicken gut microbiome revealed by metagenomics and culture.</title>
        <authorList>
            <person name="Gilroy R."/>
            <person name="Ravi A."/>
            <person name="Getino M."/>
            <person name="Pursley I."/>
            <person name="Horton D.L."/>
            <person name="Alikhan N.F."/>
            <person name="Baker D."/>
            <person name="Gharbi K."/>
            <person name="Hall N."/>
            <person name="Watson M."/>
            <person name="Adriaenssens E.M."/>
            <person name="Foster-Nyarko E."/>
            <person name="Jarju S."/>
            <person name="Secka A."/>
            <person name="Antonio M."/>
            <person name="Oren A."/>
            <person name="Chaudhuri R.R."/>
            <person name="La Ragione R."/>
            <person name="Hildebrand F."/>
            <person name="Pallen M.J."/>
        </authorList>
    </citation>
    <scope>NUCLEOTIDE SEQUENCE</scope>
    <source>
        <strain evidence="2">F6-686</strain>
    </source>
</reference>
<dbReference type="GO" id="GO:0016020">
    <property type="term" value="C:membrane"/>
    <property type="evidence" value="ECO:0007669"/>
    <property type="project" value="InterPro"/>
</dbReference>
<sequence length="387" mass="42947">MADFVGKAKGMGEDVEVKISVNGAGVLSKMVAKGPNETPKVGGKAIEKFNKEIFPKFVDKNMEYSFSEVDYSKIDAVTGASLTSNAIRKAAAIAAGQKDGSANSEVDNLNKKVNYLNQQVTKIEDGKGLSRYALKEWLKDRGNVAAAAGASAFLKGKENAPTKEELKEILFMAGNYTWCHELTSPHYIVIRDSKEQANLLHDMGVTGDGTVTILVLADNVKAQDYHQEKYTDHDTPFDQEHYWRSPYALYEAGEAGAMLNLAARTHGYRIRTFGAIDLYDKSVEERYPETKGMDIWHGGSAYWKYIQEDTWDFDKYSKDKETGKPFKHYFLGGFTNGKMTGRMVDVAKNLQLVCAIVMGKIDETDAVTGASASTTGYEQNQNFSFWD</sequence>
<evidence type="ECO:0000259" key="1">
    <source>
        <dbReference type="SMART" id="SM00900"/>
    </source>
</evidence>
<dbReference type="EMBL" id="JAHLFT010000042">
    <property type="protein sequence ID" value="MBU3828174.1"/>
    <property type="molecule type" value="Genomic_DNA"/>
</dbReference>